<evidence type="ECO:0000256" key="1">
    <source>
        <dbReference type="SAM" id="MobiDB-lite"/>
    </source>
</evidence>
<feature type="compositionally biased region" description="Polar residues" evidence="1">
    <location>
        <begin position="371"/>
        <end position="380"/>
    </location>
</feature>
<feature type="compositionally biased region" description="Basic and acidic residues" evidence="1">
    <location>
        <begin position="156"/>
        <end position="170"/>
    </location>
</feature>
<keyword evidence="2" id="KW-0472">Membrane</keyword>
<dbReference type="Proteomes" id="UP000736672">
    <property type="component" value="Unassembled WGS sequence"/>
</dbReference>
<feature type="region of interest" description="Disordered" evidence="1">
    <location>
        <begin position="334"/>
        <end position="355"/>
    </location>
</feature>
<reference evidence="3" key="1">
    <citation type="journal article" date="2021" name="Nat. Commun.">
        <title>Genetic determinants of endophytism in the Arabidopsis root mycobiome.</title>
        <authorList>
            <person name="Mesny F."/>
            <person name="Miyauchi S."/>
            <person name="Thiergart T."/>
            <person name="Pickel B."/>
            <person name="Atanasova L."/>
            <person name="Karlsson M."/>
            <person name="Huettel B."/>
            <person name="Barry K.W."/>
            <person name="Haridas S."/>
            <person name="Chen C."/>
            <person name="Bauer D."/>
            <person name="Andreopoulos W."/>
            <person name="Pangilinan J."/>
            <person name="LaButti K."/>
            <person name="Riley R."/>
            <person name="Lipzen A."/>
            <person name="Clum A."/>
            <person name="Drula E."/>
            <person name="Henrissat B."/>
            <person name="Kohler A."/>
            <person name="Grigoriev I.V."/>
            <person name="Martin F.M."/>
            <person name="Hacquard S."/>
        </authorList>
    </citation>
    <scope>NUCLEOTIDE SEQUENCE</scope>
    <source>
        <strain evidence="3">FSSC 5 MPI-SDFR-AT-0091</strain>
    </source>
</reference>
<keyword evidence="2" id="KW-1133">Transmembrane helix</keyword>
<evidence type="ECO:0000313" key="4">
    <source>
        <dbReference type="Proteomes" id="UP000736672"/>
    </source>
</evidence>
<proteinExistence type="predicted"/>
<gene>
    <name evidence="3" type="ORF">B0J15DRAFT_461680</name>
</gene>
<feature type="compositionally biased region" description="Polar residues" evidence="1">
    <location>
        <begin position="195"/>
        <end position="216"/>
    </location>
</feature>
<sequence>MGYSRYGLWALERSLCVPKAKVNSCNGFGQERRRETEETAAMTRINQSTNLLACLLAAIAYTPTDAKPITSRDQAWNEEEAESLKHLALEGSKFLQELTNNPDDTSHASRSDDKPNKINEKAAIIGGTITSGMLLGIAIFLGVLIYKRCIAPRRAENKEDQAKSSQRDSMPETTSDGTYRDTWRDTFNHRVPTPGSESVSSERSFGTMSTDGQANSFPPGKWPKIVVNHCESLGVNQENHIDPSVASGCHQVQSPLEPKPLQLPTTYKGPFAPELPSPTIEMTPEHPHRESGASVCTMSTLGRDLLQDTMQAPAPAKYSLFPKCEPLPETTHTGTALPVRNKQPPPAAMDNPKPGRMLSRRYFVPLFKRNGQLQSPTSPEESVGMETVARDESRANMFSLGENKI</sequence>
<comment type="caution">
    <text evidence="3">The sequence shown here is derived from an EMBL/GenBank/DDBJ whole genome shotgun (WGS) entry which is preliminary data.</text>
</comment>
<accession>A0A9P9RAS3</accession>
<feature type="compositionally biased region" description="Basic and acidic residues" evidence="1">
    <location>
        <begin position="178"/>
        <end position="188"/>
    </location>
</feature>
<name>A0A9P9RAS3_FUSSL</name>
<feature type="transmembrane region" description="Helical" evidence="2">
    <location>
        <begin position="122"/>
        <end position="146"/>
    </location>
</feature>
<organism evidence="3 4">
    <name type="scientific">Fusarium solani</name>
    <name type="common">Filamentous fungus</name>
    <dbReference type="NCBI Taxonomy" id="169388"/>
    <lineage>
        <taxon>Eukaryota</taxon>
        <taxon>Fungi</taxon>
        <taxon>Dikarya</taxon>
        <taxon>Ascomycota</taxon>
        <taxon>Pezizomycotina</taxon>
        <taxon>Sordariomycetes</taxon>
        <taxon>Hypocreomycetidae</taxon>
        <taxon>Hypocreales</taxon>
        <taxon>Nectriaceae</taxon>
        <taxon>Fusarium</taxon>
        <taxon>Fusarium solani species complex</taxon>
    </lineage>
</organism>
<dbReference type="EMBL" id="JAGTJS010000004">
    <property type="protein sequence ID" value="KAH7271658.1"/>
    <property type="molecule type" value="Genomic_DNA"/>
</dbReference>
<evidence type="ECO:0000256" key="2">
    <source>
        <dbReference type="SAM" id="Phobius"/>
    </source>
</evidence>
<feature type="region of interest" description="Disordered" evidence="1">
    <location>
        <begin position="371"/>
        <end position="405"/>
    </location>
</feature>
<evidence type="ECO:0000313" key="3">
    <source>
        <dbReference type="EMBL" id="KAH7271658.1"/>
    </source>
</evidence>
<keyword evidence="2" id="KW-0812">Transmembrane</keyword>
<feature type="region of interest" description="Disordered" evidence="1">
    <location>
        <begin position="156"/>
        <end position="220"/>
    </location>
</feature>
<dbReference type="AlphaFoldDB" id="A0A9P9RAS3"/>
<protein>
    <submittedName>
        <fullName evidence="3">Uncharacterized protein</fullName>
    </submittedName>
</protein>
<dbReference type="OrthoDB" id="5102381at2759"/>
<keyword evidence="4" id="KW-1185">Reference proteome</keyword>